<dbReference type="InterPro" id="IPR003036">
    <property type="entry name" value="Gag_P30"/>
</dbReference>
<dbReference type="EMBL" id="VUKU01016042">
    <property type="protein sequence ID" value="KAF1426294.1"/>
    <property type="molecule type" value="Genomic_DNA"/>
</dbReference>
<accession>A0A8J4IBV8</accession>
<evidence type="ECO:0000256" key="1">
    <source>
        <dbReference type="SAM" id="MobiDB-lite"/>
    </source>
</evidence>
<dbReference type="AlphaFoldDB" id="A0A8J4IBV8"/>
<dbReference type="SUPFAM" id="SSF47943">
    <property type="entry name" value="Retrovirus capsid protein, N-terminal core domain"/>
    <property type="match status" value="1"/>
</dbReference>
<feature type="non-terminal residue" evidence="3">
    <location>
        <position position="232"/>
    </location>
</feature>
<feature type="region of interest" description="Disordered" evidence="1">
    <location>
        <begin position="71"/>
        <end position="102"/>
    </location>
</feature>
<dbReference type="InterPro" id="IPR008919">
    <property type="entry name" value="Retrov_capsid_N"/>
</dbReference>
<protein>
    <recommendedName>
        <fullName evidence="2">Core shell protein Gag P30 domain-containing protein</fullName>
    </recommendedName>
</protein>
<proteinExistence type="predicted"/>
<dbReference type="Proteomes" id="UP000785099">
    <property type="component" value="Unassembled WGS sequence"/>
</dbReference>
<feature type="compositionally biased region" description="Basic and acidic residues" evidence="1">
    <location>
        <begin position="72"/>
        <end position="91"/>
    </location>
</feature>
<name>A0A8J4IBV8_SPHME</name>
<reference evidence="3 4" key="1">
    <citation type="journal article" date="2019" name="Gigascience">
        <title>High-coverage genomes to elucidate the evolution of penguins.</title>
        <authorList>
            <person name="Pan H."/>
            <person name="Cole T.L."/>
            <person name="Bi X."/>
            <person name="Fang M."/>
            <person name="Zhou C."/>
            <person name="Yang Z."/>
            <person name="Ksepka D.T."/>
            <person name="Hart T."/>
            <person name="Bouzat J.L."/>
            <person name="Argilla L.S."/>
            <person name="Bertelsen M.F."/>
            <person name="Boersma P.D."/>
            <person name="Bost C.A."/>
            <person name="Cherel Y."/>
            <person name="Dann P."/>
            <person name="Fiddaman S.R."/>
            <person name="Howard P."/>
            <person name="Labuschagne K."/>
            <person name="Mattern T."/>
            <person name="Miller G."/>
            <person name="Parker P."/>
            <person name="Phillips R.A."/>
            <person name="Quillfeldt P."/>
            <person name="Ryan P.G."/>
            <person name="Taylor H."/>
            <person name="Thompson D.R."/>
            <person name="Young M.J."/>
            <person name="Ellegaard M.R."/>
            <person name="Gilbert M.T.P."/>
            <person name="Sinding M.S."/>
            <person name="Pacheco G."/>
            <person name="Shepherd L.D."/>
            <person name="Tennyson A.J.D."/>
            <person name="Grosser S."/>
            <person name="Kay E."/>
            <person name="Nupen L.J."/>
            <person name="Ellenberg U."/>
            <person name="Houston D.M."/>
            <person name="Reeve A.H."/>
            <person name="Johnson K."/>
            <person name="Masello J.F."/>
            <person name="Stracke T."/>
            <person name="McKinlay B."/>
            <person name="Borboroglu P.G."/>
            <person name="Zhang D.X."/>
            <person name="Zhang G."/>
        </authorList>
    </citation>
    <scope>NUCLEOTIDE SEQUENCE [LARGE SCALE GENOMIC DNA]</scope>
    <source>
        <strain evidence="3">GAPE 212</strain>
    </source>
</reference>
<comment type="caution">
    <text evidence="3">The sequence shown here is derived from an EMBL/GenBank/DDBJ whole genome shotgun (WGS) entry which is preliminary data.</text>
</comment>
<feature type="compositionally biased region" description="Basic and acidic residues" evidence="1">
    <location>
        <begin position="205"/>
        <end position="220"/>
    </location>
</feature>
<gene>
    <name evidence="3" type="ORF">FQV24_0005554</name>
</gene>
<dbReference type="Gene3D" id="1.10.375.10">
    <property type="entry name" value="Human Immunodeficiency Virus Type 1 Capsid Protein"/>
    <property type="match status" value="1"/>
</dbReference>
<feature type="domain" description="Core shell protein Gag P30" evidence="2">
    <location>
        <begin position="146"/>
        <end position="230"/>
    </location>
</feature>
<keyword evidence="4" id="KW-1185">Reference proteome</keyword>
<organism evidence="3 4">
    <name type="scientific">Spheniscus mendiculus</name>
    <name type="common">Galapagos penguin</name>
    <dbReference type="NCBI Taxonomy" id="156760"/>
    <lineage>
        <taxon>Eukaryota</taxon>
        <taxon>Metazoa</taxon>
        <taxon>Chordata</taxon>
        <taxon>Craniata</taxon>
        <taxon>Vertebrata</taxon>
        <taxon>Euteleostomi</taxon>
        <taxon>Archelosauria</taxon>
        <taxon>Archosauria</taxon>
        <taxon>Dinosauria</taxon>
        <taxon>Saurischia</taxon>
        <taxon>Theropoda</taxon>
        <taxon>Coelurosauria</taxon>
        <taxon>Aves</taxon>
        <taxon>Neognathae</taxon>
        <taxon>Neoaves</taxon>
        <taxon>Aequornithes</taxon>
        <taxon>Sphenisciformes</taxon>
        <taxon>Spheniscidae</taxon>
        <taxon>Spheniscus</taxon>
    </lineage>
</organism>
<sequence length="232" mass="26457">LFFALQGNYEIWKKCGLVSKDLNVLLMEKDQKGQKGLSQCCSACSVGLSCKKLKDNEEDEDVELLVAPRKMSGHDKGIRDSQENEIPRLESDGEESDVESRAVNDPVSLIARRTRDKKPIIQAPLRQAVGPEGAPVYVKVPFSTADLKNWKDMAGSYREDPDKVARTVVIIIENHDPVWQDMQVLMNTLLTYEERRTVLAKAREENERLHKQHRSERLEEFLPTDDPAWDPN</sequence>
<dbReference type="InterPro" id="IPR050462">
    <property type="entry name" value="Retroviral_Gag-Pol_poly"/>
</dbReference>
<dbReference type="Pfam" id="PF02093">
    <property type="entry name" value="Gag_p30"/>
    <property type="match status" value="1"/>
</dbReference>
<feature type="region of interest" description="Disordered" evidence="1">
    <location>
        <begin position="205"/>
        <end position="232"/>
    </location>
</feature>
<evidence type="ECO:0000313" key="4">
    <source>
        <dbReference type="Proteomes" id="UP000785099"/>
    </source>
</evidence>
<evidence type="ECO:0000313" key="3">
    <source>
        <dbReference type="EMBL" id="KAF1426294.1"/>
    </source>
</evidence>
<feature type="non-terminal residue" evidence="3">
    <location>
        <position position="1"/>
    </location>
</feature>
<dbReference type="PANTHER" id="PTHR33166">
    <property type="entry name" value="GAG_P30 DOMAIN-CONTAINING PROTEIN"/>
    <property type="match status" value="1"/>
</dbReference>
<dbReference type="GO" id="GO:0019068">
    <property type="term" value="P:virion assembly"/>
    <property type="evidence" value="ECO:0007669"/>
    <property type="project" value="InterPro"/>
</dbReference>
<evidence type="ECO:0000259" key="2">
    <source>
        <dbReference type="Pfam" id="PF02093"/>
    </source>
</evidence>